<organism evidence="1 2">
    <name type="scientific">Elysia marginata</name>
    <dbReference type="NCBI Taxonomy" id="1093978"/>
    <lineage>
        <taxon>Eukaryota</taxon>
        <taxon>Metazoa</taxon>
        <taxon>Spiralia</taxon>
        <taxon>Lophotrochozoa</taxon>
        <taxon>Mollusca</taxon>
        <taxon>Gastropoda</taxon>
        <taxon>Heterobranchia</taxon>
        <taxon>Euthyneura</taxon>
        <taxon>Panpulmonata</taxon>
        <taxon>Sacoglossa</taxon>
        <taxon>Placobranchoidea</taxon>
        <taxon>Plakobranchidae</taxon>
        <taxon>Elysia</taxon>
    </lineage>
</organism>
<name>A0AAV4GER8_9GAST</name>
<gene>
    <name evidence="1" type="ORF">ElyMa_002406900</name>
</gene>
<dbReference type="AlphaFoldDB" id="A0AAV4GER8"/>
<evidence type="ECO:0000313" key="2">
    <source>
        <dbReference type="Proteomes" id="UP000762676"/>
    </source>
</evidence>
<dbReference type="EMBL" id="BMAT01004932">
    <property type="protein sequence ID" value="GFR83998.1"/>
    <property type="molecule type" value="Genomic_DNA"/>
</dbReference>
<keyword evidence="2" id="KW-1185">Reference proteome</keyword>
<reference evidence="1 2" key="1">
    <citation type="journal article" date="2021" name="Elife">
        <title>Chloroplast acquisition without the gene transfer in kleptoplastic sea slugs, Plakobranchus ocellatus.</title>
        <authorList>
            <person name="Maeda T."/>
            <person name="Takahashi S."/>
            <person name="Yoshida T."/>
            <person name="Shimamura S."/>
            <person name="Takaki Y."/>
            <person name="Nagai Y."/>
            <person name="Toyoda A."/>
            <person name="Suzuki Y."/>
            <person name="Arimoto A."/>
            <person name="Ishii H."/>
            <person name="Satoh N."/>
            <person name="Nishiyama T."/>
            <person name="Hasebe M."/>
            <person name="Maruyama T."/>
            <person name="Minagawa J."/>
            <person name="Obokata J."/>
            <person name="Shigenobu S."/>
        </authorList>
    </citation>
    <scope>NUCLEOTIDE SEQUENCE [LARGE SCALE GENOMIC DNA]</scope>
</reference>
<accession>A0AAV4GER8</accession>
<proteinExistence type="predicted"/>
<sequence>MQRLPCQNRGSKQDEDFAHVLRRDTHIPSNETMHLCLSGNNKIARGRRQTTVLATLNENLNLEKTSQKDLNTLRHIAENPPRWPSLIAEMRKTAEAAGSDNAANGGPLVVKSTI</sequence>
<protein>
    <submittedName>
        <fullName evidence="1">Uncharacterized protein</fullName>
    </submittedName>
</protein>
<comment type="caution">
    <text evidence="1">The sequence shown here is derived from an EMBL/GenBank/DDBJ whole genome shotgun (WGS) entry which is preliminary data.</text>
</comment>
<evidence type="ECO:0000313" key="1">
    <source>
        <dbReference type="EMBL" id="GFR83998.1"/>
    </source>
</evidence>
<dbReference type="Proteomes" id="UP000762676">
    <property type="component" value="Unassembled WGS sequence"/>
</dbReference>